<dbReference type="Gene3D" id="2.80.10.50">
    <property type="match status" value="1"/>
</dbReference>
<proteinExistence type="predicted"/>
<dbReference type="PROSITE" id="PS50231">
    <property type="entry name" value="RICIN_B_LECTIN"/>
    <property type="match status" value="1"/>
</dbReference>
<dbReference type="AlphaFoldDB" id="A0A2T7P024"/>
<dbReference type="SUPFAM" id="SSF50370">
    <property type="entry name" value="Ricin B-like lectins"/>
    <property type="match status" value="1"/>
</dbReference>
<reference evidence="2 3" key="1">
    <citation type="submission" date="2018-04" db="EMBL/GenBank/DDBJ databases">
        <title>The genome of golden apple snail Pomacea canaliculata provides insight into stress tolerance and invasive adaptation.</title>
        <authorList>
            <person name="Liu C."/>
            <person name="Liu B."/>
            <person name="Ren Y."/>
            <person name="Zhang Y."/>
            <person name="Wang H."/>
            <person name="Li S."/>
            <person name="Jiang F."/>
            <person name="Yin L."/>
            <person name="Zhang G."/>
            <person name="Qian W."/>
            <person name="Fan W."/>
        </authorList>
    </citation>
    <scope>NUCLEOTIDE SEQUENCE [LARGE SCALE GENOMIC DNA]</scope>
    <source>
        <strain evidence="2">SZHN2017</strain>
        <tissue evidence="2">Muscle</tissue>
    </source>
</reference>
<dbReference type="EMBL" id="PZQS01000008">
    <property type="protein sequence ID" value="PVD26755.1"/>
    <property type="molecule type" value="Genomic_DNA"/>
</dbReference>
<accession>A0A2T7P024</accession>
<keyword evidence="3" id="KW-1185">Reference proteome</keyword>
<organism evidence="2 3">
    <name type="scientific">Pomacea canaliculata</name>
    <name type="common">Golden apple snail</name>
    <dbReference type="NCBI Taxonomy" id="400727"/>
    <lineage>
        <taxon>Eukaryota</taxon>
        <taxon>Metazoa</taxon>
        <taxon>Spiralia</taxon>
        <taxon>Lophotrochozoa</taxon>
        <taxon>Mollusca</taxon>
        <taxon>Gastropoda</taxon>
        <taxon>Caenogastropoda</taxon>
        <taxon>Architaenioglossa</taxon>
        <taxon>Ampullarioidea</taxon>
        <taxon>Ampullariidae</taxon>
        <taxon>Pomacea</taxon>
    </lineage>
</organism>
<comment type="caution">
    <text evidence="2">The sequence shown here is derived from an EMBL/GenBank/DDBJ whole genome shotgun (WGS) entry which is preliminary data.</text>
</comment>
<evidence type="ECO:0000313" key="2">
    <source>
        <dbReference type="EMBL" id="PVD26755.1"/>
    </source>
</evidence>
<dbReference type="OrthoDB" id="6148090at2759"/>
<dbReference type="InterPro" id="IPR000772">
    <property type="entry name" value="Ricin_B_lectin"/>
</dbReference>
<name>A0A2T7P024_POMCA</name>
<feature type="domain" description="Ricin B lectin" evidence="1">
    <location>
        <begin position="17"/>
        <end position="64"/>
    </location>
</feature>
<dbReference type="Proteomes" id="UP000245119">
    <property type="component" value="Linkage Group LG8"/>
</dbReference>
<gene>
    <name evidence="2" type="ORF">C0Q70_14433</name>
</gene>
<dbReference type="Pfam" id="PF00652">
    <property type="entry name" value="Ricin_B_lectin"/>
    <property type="match status" value="1"/>
</dbReference>
<sequence length="75" mass="8928">MFVRKKDSTSDGVSMHSVASDLWRYEENTKRLRHVTSDLCLQKKANEPQRLVLRTCSTSDLQRWTFQRRQPLTFL</sequence>
<evidence type="ECO:0000313" key="3">
    <source>
        <dbReference type="Proteomes" id="UP000245119"/>
    </source>
</evidence>
<evidence type="ECO:0000259" key="1">
    <source>
        <dbReference type="Pfam" id="PF00652"/>
    </source>
</evidence>
<protein>
    <recommendedName>
        <fullName evidence="1">Ricin B lectin domain-containing protein</fullName>
    </recommendedName>
</protein>
<dbReference type="InterPro" id="IPR035992">
    <property type="entry name" value="Ricin_B-like_lectins"/>
</dbReference>